<sequence>MLHAKNLPYYFWAEAMHTACYILNRVTLKKGTISTLYELWKGRKPTVKHFHVFGSKCYILVDREQRRKMDPKSDEWIFLGYSSTS</sequence>
<keyword evidence="3" id="KW-1185">Reference proteome</keyword>
<protein>
    <submittedName>
        <fullName evidence="2">Retrovirus-related pol polyprotein from transposon tnt 1-94</fullName>
    </submittedName>
</protein>
<dbReference type="AlphaFoldDB" id="A0A392SKM7"/>
<evidence type="ECO:0000313" key="3">
    <source>
        <dbReference type="Proteomes" id="UP000265520"/>
    </source>
</evidence>
<dbReference type="EMBL" id="LXQA010387144">
    <property type="protein sequence ID" value="MCI48480.1"/>
    <property type="molecule type" value="Genomic_DNA"/>
</dbReference>
<evidence type="ECO:0000313" key="2">
    <source>
        <dbReference type="EMBL" id="MCI48480.1"/>
    </source>
</evidence>
<proteinExistence type="predicted"/>
<accession>A0A392SKM7</accession>
<name>A0A392SKM7_9FABA</name>
<comment type="caution">
    <text evidence="2">The sequence shown here is derived from an EMBL/GenBank/DDBJ whole genome shotgun (WGS) entry which is preliminary data.</text>
</comment>
<dbReference type="Proteomes" id="UP000265520">
    <property type="component" value="Unassembled WGS sequence"/>
</dbReference>
<dbReference type="InterPro" id="IPR057670">
    <property type="entry name" value="SH3_retrovirus"/>
</dbReference>
<dbReference type="PANTHER" id="PTHR42648">
    <property type="entry name" value="TRANSPOSASE, PUTATIVE-RELATED"/>
    <property type="match status" value="1"/>
</dbReference>
<feature type="domain" description="Retroviral polymerase SH3-like" evidence="1">
    <location>
        <begin position="55"/>
        <end position="85"/>
    </location>
</feature>
<feature type="non-terminal residue" evidence="2">
    <location>
        <position position="85"/>
    </location>
</feature>
<organism evidence="2 3">
    <name type="scientific">Trifolium medium</name>
    <dbReference type="NCBI Taxonomy" id="97028"/>
    <lineage>
        <taxon>Eukaryota</taxon>
        <taxon>Viridiplantae</taxon>
        <taxon>Streptophyta</taxon>
        <taxon>Embryophyta</taxon>
        <taxon>Tracheophyta</taxon>
        <taxon>Spermatophyta</taxon>
        <taxon>Magnoliopsida</taxon>
        <taxon>eudicotyledons</taxon>
        <taxon>Gunneridae</taxon>
        <taxon>Pentapetalae</taxon>
        <taxon>rosids</taxon>
        <taxon>fabids</taxon>
        <taxon>Fabales</taxon>
        <taxon>Fabaceae</taxon>
        <taxon>Papilionoideae</taxon>
        <taxon>50 kb inversion clade</taxon>
        <taxon>NPAAA clade</taxon>
        <taxon>Hologalegina</taxon>
        <taxon>IRL clade</taxon>
        <taxon>Trifolieae</taxon>
        <taxon>Trifolium</taxon>
    </lineage>
</organism>
<dbReference type="PANTHER" id="PTHR42648:SF21">
    <property type="entry name" value="CYSTEINE-RICH RLK (RECEPTOR-LIKE PROTEIN KINASE) 8"/>
    <property type="match status" value="1"/>
</dbReference>
<dbReference type="InterPro" id="IPR039537">
    <property type="entry name" value="Retrotran_Ty1/copia-like"/>
</dbReference>
<dbReference type="Pfam" id="PF25597">
    <property type="entry name" value="SH3_retrovirus"/>
    <property type="match status" value="1"/>
</dbReference>
<reference evidence="2 3" key="1">
    <citation type="journal article" date="2018" name="Front. Plant Sci.">
        <title>Red Clover (Trifolium pratense) and Zigzag Clover (T. medium) - A Picture of Genomic Similarities and Differences.</title>
        <authorList>
            <person name="Dluhosova J."/>
            <person name="Istvanek J."/>
            <person name="Nedelnik J."/>
            <person name="Repkova J."/>
        </authorList>
    </citation>
    <scope>NUCLEOTIDE SEQUENCE [LARGE SCALE GENOMIC DNA]</scope>
    <source>
        <strain evidence="3">cv. 10/8</strain>
        <tissue evidence="2">Leaf</tissue>
    </source>
</reference>
<evidence type="ECO:0000259" key="1">
    <source>
        <dbReference type="Pfam" id="PF25597"/>
    </source>
</evidence>